<gene>
    <name evidence="4" type="ORF">JTE88_03510</name>
</gene>
<evidence type="ECO:0000313" key="4">
    <source>
        <dbReference type="EMBL" id="QRV02807.1"/>
    </source>
</evidence>
<dbReference type="NCBIfam" id="NF038186">
    <property type="entry name" value="YPDG_rpt"/>
    <property type="match status" value="3"/>
</dbReference>
<accession>A0ABX7IIM4</accession>
<dbReference type="InterPro" id="IPR044055">
    <property type="entry name" value="RibLong"/>
</dbReference>
<dbReference type="InterPro" id="IPR015919">
    <property type="entry name" value="Cadherin-like_sf"/>
</dbReference>
<feature type="domain" description="Long Rib" evidence="3">
    <location>
        <begin position="61"/>
        <end position="158"/>
    </location>
</feature>
<feature type="transmembrane region" description="Helical" evidence="2">
    <location>
        <begin position="745"/>
        <end position="765"/>
    </location>
</feature>
<evidence type="ECO:0000256" key="2">
    <source>
        <dbReference type="SAM" id="Phobius"/>
    </source>
</evidence>
<dbReference type="Gene3D" id="2.60.40.10">
    <property type="entry name" value="Immunoglobulins"/>
    <property type="match status" value="1"/>
</dbReference>
<keyword evidence="2" id="KW-0472">Membrane</keyword>
<protein>
    <submittedName>
        <fullName evidence="4">YPDG domain-containing protein</fullName>
    </submittedName>
</protein>
<dbReference type="RefSeq" id="WP_204425418.1">
    <property type="nucleotide sequence ID" value="NZ_CP070228.1"/>
</dbReference>
<feature type="domain" description="Long Rib" evidence="3">
    <location>
        <begin position="591"/>
        <end position="679"/>
    </location>
</feature>
<feature type="domain" description="Long Rib" evidence="3">
    <location>
        <begin position="377"/>
        <end position="448"/>
    </location>
</feature>
<evidence type="ECO:0000259" key="3">
    <source>
        <dbReference type="Pfam" id="PF18957"/>
    </source>
</evidence>
<evidence type="ECO:0000256" key="1">
    <source>
        <dbReference type="SAM" id="MobiDB-lite"/>
    </source>
</evidence>
<name>A0ABX7IIM4_9ACTO</name>
<dbReference type="SUPFAM" id="SSF49313">
    <property type="entry name" value="Cadherin-like"/>
    <property type="match status" value="1"/>
</dbReference>
<organism evidence="4 5">
    <name type="scientific">Arcanobacterium phocisimile</name>
    <dbReference type="NCBI Taxonomy" id="1302235"/>
    <lineage>
        <taxon>Bacteria</taxon>
        <taxon>Bacillati</taxon>
        <taxon>Actinomycetota</taxon>
        <taxon>Actinomycetes</taxon>
        <taxon>Actinomycetales</taxon>
        <taxon>Actinomycetaceae</taxon>
        <taxon>Arcanobacterium</taxon>
    </lineage>
</organism>
<dbReference type="Proteomes" id="UP000602653">
    <property type="component" value="Chromosome"/>
</dbReference>
<feature type="region of interest" description="Disordered" evidence="1">
    <location>
        <begin position="705"/>
        <end position="743"/>
    </location>
</feature>
<keyword evidence="2" id="KW-1133">Transmembrane helix</keyword>
<evidence type="ECO:0000313" key="5">
    <source>
        <dbReference type="Proteomes" id="UP000602653"/>
    </source>
</evidence>
<dbReference type="InterPro" id="IPR013783">
    <property type="entry name" value="Ig-like_fold"/>
</dbReference>
<keyword evidence="2" id="KW-0812">Transmembrane</keyword>
<feature type="domain" description="Long Rib" evidence="3">
    <location>
        <begin position="270"/>
        <end position="366"/>
    </location>
</feature>
<dbReference type="CDD" id="cd11304">
    <property type="entry name" value="Cadherin_repeat"/>
    <property type="match status" value="1"/>
</dbReference>
<feature type="domain" description="Long Rib" evidence="3">
    <location>
        <begin position="484"/>
        <end position="574"/>
    </location>
</feature>
<reference evidence="4 5" key="1">
    <citation type="submission" date="2021-02" db="EMBL/GenBank/DDBJ databases">
        <title>Complete Genome Sequence of Arcanobacterium phocisimile strain DSM 26142T from a harbour seal.</title>
        <authorList>
            <person name="Borowiak M."/>
            <person name="Alssahen M."/>
            <person name="Malorny B."/>
            <person name="Laemmler C."/>
            <person name="Siebert U."/>
            <person name="Ploetz M."/>
            <person name="Abdulmawjood A."/>
        </authorList>
    </citation>
    <scope>NUCLEOTIDE SEQUENCE [LARGE SCALE GENOMIC DNA]</scope>
    <source>
        <strain evidence="4 5">DSM 26142</strain>
    </source>
</reference>
<sequence>MVIERTQRVWAFLTAAALVLMTLGGGLLVPRFAHADVQGGAEPSQSAPIQPAVDTAPAKMADAYKPNFIGAGVERGETVTLNAPTFEDANKRPIDAPAGVQYSIDEKTDSRLHARIDGQGVITVAPDANLNADFYNVFVTVTYADGTSDFANFTVNVTALWDIVYTPANVEVLQGETRTLTPQLQLDGAPKNTPTTTVFAIESGSSNNDVISIDPTNGNIAVNATDNAELKTYVVKVTATTGSVIARGTVTITIAAKETAPKVPSTPQKDMYQPAFTGDKVDTGAAKTLAAPEFTDAKGVKTAAPRGVQYAIVGEKTSAVMHARINDKGEITVAPEPGVATRLYNIFVMVTYEDGSSDEVSVGVFVDTPWDIGYTPADVEVRQGETQTLTPKIKYNGKDQTAPNTTVYAFEGDSPHPAITLDSKTGVIAVAPATDAAIGQFNVRVNATNNGRLIAQGDVNIKIVAKPVAPAPQPPAPAPEKPAYKFSYDDLAVTQGETESVELKVTLDGKKSSAPADVSFTRDAKMPDWITVDAKTGVITATTDEYVPAETYNYMVTVTQADGAKTEVPVMVKVAKAGDAPELKSQLWKLSYADTTLQQLKSATVKLTATLFGKERALPRGVTFAPGADMPSWVTVDEKTGAITVKPSEFVEIKSYVFHVVVTHLNGETEKLAVNIKVTEADAQMEEPQPQKPGKVVIPALKLTPATPHATPQEPKPSDPKPSDPKPTQPKPVETPSTGLAKTGVGIAGLAGTALLAALAGAAMLRRRKA</sequence>
<dbReference type="EMBL" id="CP070228">
    <property type="protein sequence ID" value="QRV02807.1"/>
    <property type="molecule type" value="Genomic_DNA"/>
</dbReference>
<dbReference type="Pfam" id="PF18957">
    <property type="entry name" value="RibLong"/>
    <property type="match status" value="5"/>
</dbReference>
<keyword evidence="5" id="KW-1185">Reference proteome</keyword>
<proteinExistence type="predicted"/>